<sequence length="77" mass="7579">GASLADAGPADARSGETDDTGPADGEASGTDGESPPATDGEAPAADGEAVLEALVAAGIVRAGGERVELDEPFERRW</sequence>
<dbReference type="EMBL" id="JAUHGV010000346">
    <property type="protein sequence ID" value="MDN4015348.1"/>
    <property type="molecule type" value="Genomic_DNA"/>
</dbReference>
<reference evidence="2" key="1">
    <citation type="submission" date="2023-06" db="EMBL/GenBank/DDBJ databases">
        <title>Two Chryseobacterium gambrini strains from China.</title>
        <authorList>
            <person name="Zeng J."/>
            <person name="Wu Y."/>
        </authorList>
    </citation>
    <scope>NUCLEOTIDE SEQUENCE</scope>
    <source>
        <strain evidence="2">SQ219</strain>
    </source>
</reference>
<feature type="non-terminal residue" evidence="2">
    <location>
        <position position="77"/>
    </location>
</feature>
<name>A0AAJ1VM83_9FLAO</name>
<evidence type="ECO:0000256" key="1">
    <source>
        <dbReference type="SAM" id="MobiDB-lite"/>
    </source>
</evidence>
<proteinExistence type="predicted"/>
<protein>
    <submittedName>
        <fullName evidence="2">Uncharacterized protein</fullName>
    </submittedName>
</protein>
<dbReference type="AlphaFoldDB" id="A0AAJ1VM83"/>
<comment type="caution">
    <text evidence="2">The sequence shown here is derived from an EMBL/GenBank/DDBJ whole genome shotgun (WGS) entry which is preliminary data.</text>
</comment>
<feature type="non-terminal residue" evidence="2">
    <location>
        <position position="1"/>
    </location>
</feature>
<dbReference type="RefSeq" id="WP_290343870.1">
    <property type="nucleotide sequence ID" value="NZ_JAUHGV010000346.1"/>
</dbReference>
<evidence type="ECO:0000313" key="2">
    <source>
        <dbReference type="EMBL" id="MDN4015348.1"/>
    </source>
</evidence>
<dbReference type="Proteomes" id="UP001225933">
    <property type="component" value="Unassembled WGS sequence"/>
</dbReference>
<organism evidence="2 3">
    <name type="scientific">Chryseobacterium gambrini</name>
    <dbReference type="NCBI Taxonomy" id="373672"/>
    <lineage>
        <taxon>Bacteria</taxon>
        <taxon>Pseudomonadati</taxon>
        <taxon>Bacteroidota</taxon>
        <taxon>Flavobacteriia</taxon>
        <taxon>Flavobacteriales</taxon>
        <taxon>Weeksellaceae</taxon>
        <taxon>Chryseobacterium group</taxon>
        <taxon>Chryseobacterium</taxon>
    </lineage>
</organism>
<evidence type="ECO:0000313" key="3">
    <source>
        <dbReference type="Proteomes" id="UP001225933"/>
    </source>
</evidence>
<feature type="region of interest" description="Disordered" evidence="1">
    <location>
        <begin position="1"/>
        <end position="48"/>
    </location>
</feature>
<accession>A0AAJ1VM83</accession>
<gene>
    <name evidence="2" type="ORF">QX233_23130</name>
</gene>